<protein>
    <submittedName>
        <fullName evidence="2">Uncharacterized protein</fullName>
    </submittedName>
</protein>
<gene>
    <name evidence="2" type="ORF">T23_20140</name>
</gene>
<reference evidence="2" key="1">
    <citation type="journal article" date="2024" name="Int. J. Syst. Evol. Microbiol.">
        <title>Turicibacter faecis sp. nov., isolated from faeces of heart failure mouse model.</title>
        <authorList>
            <person name="Imamura Y."/>
            <person name="Motooka D."/>
            <person name="Nakajima Y."/>
            <person name="Ito S."/>
            <person name="Kitakaze M."/>
            <person name="Iida T."/>
            <person name="Nakamura S."/>
        </authorList>
    </citation>
    <scope>NUCLEOTIDE SEQUENCE</scope>
    <source>
        <strain evidence="2">TC023</strain>
    </source>
</reference>
<accession>A0ABM8IQ09</accession>
<feature type="region of interest" description="Disordered" evidence="1">
    <location>
        <begin position="36"/>
        <end position="60"/>
    </location>
</feature>
<evidence type="ECO:0000313" key="2">
    <source>
        <dbReference type="EMBL" id="BEH91912.1"/>
    </source>
</evidence>
<organism evidence="2 3">
    <name type="scientific">Turicibacter faecis</name>
    <dbReference type="NCBI Taxonomy" id="2963365"/>
    <lineage>
        <taxon>Bacteria</taxon>
        <taxon>Bacillati</taxon>
        <taxon>Bacillota</taxon>
        <taxon>Erysipelotrichia</taxon>
        <taxon>Erysipelotrichales</taxon>
        <taxon>Turicibacteraceae</taxon>
        <taxon>Turicibacter</taxon>
    </lineage>
</organism>
<evidence type="ECO:0000313" key="3">
    <source>
        <dbReference type="Proteomes" id="UP001432099"/>
    </source>
</evidence>
<sequence length="60" mass="6801">MGSSSALIYRSWAWIKQMSPIVPIDSLNIRREDETGDVMSTKRRGIKPPKGWSNSSCLYV</sequence>
<dbReference type="Proteomes" id="UP001432099">
    <property type="component" value="Chromosome"/>
</dbReference>
<name>A0ABM8IQ09_9FIRM</name>
<evidence type="ECO:0000256" key="1">
    <source>
        <dbReference type="SAM" id="MobiDB-lite"/>
    </source>
</evidence>
<keyword evidence="3" id="KW-1185">Reference proteome</keyword>
<dbReference type="EMBL" id="AP028127">
    <property type="protein sequence ID" value="BEH91912.1"/>
    <property type="molecule type" value="Genomic_DNA"/>
</dbReference>
<proteinExistence type="predicted"/>